<keyword evidence="2" id="KW-1185">Reference proteome</keyword>
<evidence type="ECO:0000313" key="2">
    <source>
        <dbReference type="Proteomes" id="UP000499080"/>
    </source>
</evidence>
<comment type="caution">
    <text evidence="1">The sequence shown here is derived from an EMBL/GenBank/DDBJ whole genome shotgun (WGS) entry which is preliminary data.</text>
</comment>
<gene>
    <name evidence="1" type="ORF">AVEN_253602_1</name>
</gene>
<organism evidence="1 2">
    <name type="scientific">Araneus ventricosus</name>
    <name type="common">Orbweaver spider</name>
    <name type="synonym">Epeira ventricosa</name>
    <dbReference type="NCBI Taxonomy" id="182803"/>
    <lineage>
        <taxon>Eukaryota</taxon>
        <taxon>Metazoa</taxon>
        <taxon>Ecdysozoa</taxon>
        <taxon>Arthropoda</taxon>
        <taxon>Chelicerata</taxon>
        <taxon>Arachnida</taxon>
        <taxon>Araneae</taxon>
        <taxon>Araneomorphae</taxon>
        <taxon>Entelegynae</taxon>
        <taxon>Araneoidea</taxon>
        <taxon>Araneidae</taxon>
        <taxon>Araneus</taxon>
    </lineage>
</organism>
<dbReference type="EMBL" id="BGPR01000166">
    <property type="protein sequence ID" value="GBM01196.1"/>
    <property type="molecule type" value="Genomic_DNA"/>
</dbReference>
<proteinExistence type="predicted"/>
<dbReference type="Proteomes" id="UP000499080">
    <property type="component" value="Unassembled WGS sequence"/>
</dbReference>
<dbReference type="AlphaFoldDB" id="A0A4Y2CBF7"/>
<sequence length="148" mass="16722">MTGSPITPVLWLVTKWPSPTHVRIPPGGGASRHRKCGLHNHTTIIIHSREAKLSANFLPEPAYLSGNFLSPYLRNFAKCKNHQHPCHMIMWFVTKMECQVDKRERFSYHLLFAFNRVVKTIEAAGGICAACGKGAFTERAVHHFGFRP</sequence>
<reference evidence="1 2" key="1">
    <citation type="journal article" date="2019" name="Sci. Rep.">
        <title>Orb-weaving spider Araneus ventricosus genome elucidates the spidroin gene catalogue.</title>
        <authorList>
            <person name="Kono N."/>
            <person name="Nakamura H."/>
            <person name="Ohtoshi R."/>
            <person name="Moran D.A.P."/>
            <person name="Shinohara A."/>
            <person name="Yoshida Y."/>
            <person name="Fujiwara M."/>
            <person name="Mori M."/>
            <person name="Tomita M."/>
            <person name="Arakawa K."/>
        </authorList>
    </citation>
    <scope>NUCLEOTIDE SEQUENCE [LARGE SCALE GENOMIC DNA]</scope>
</reference>
<name>A0A4Y2CBF7_ARAVE</name>
<protein>
    <submittedName>
        <fullName evidence="1">Uncharacterized protein</fullName>
    </submittedName>
</protein>
<accession>A0A4Y2CBF7</accession>
<evidence type="ECO:0000313" key="1">
    <source>
        <dbReference type="EMBL" id="GBM01196.1"/>
    </source>
</evidence>